<dbReference type="Proteomes" id="UP000324800">
    <property type="component" value="Unassembled WGS sequence"/>
</dbReference>
<dbReference type="AlphaFoldDB" id="A0A5J4TNX4"/>
<accession>A0A5J4TNX4</accession>
<dbReference type="EMBL" id="SNRW01028016">
    <property type="protein sequence ID" value="KAA6359679.1"/>
    <property type="molecule type" value="Genomic_DNA"/>
</dbReference>
<proteinExistence type="predicted"/>
<evidence type="ECO:0000313" key="1">
    <source>
        <dbReference type="EMBL" id="KAA6359679.1"/>
    </source>
</evidence>
<gene>
    <name evidence="1" type="ORF">EZS28_044794</name>
</gene>
<protein>
    <submittedName>
        <fullName evidence="1">Uncharacterized protein</fullName>
    </submittedName>
</protein>
<comment type="caution">
    <text evidence="1">The sequence shown here is derived from an EMBL/GenBank/DDBJ whole genome shotgun (WGS) entry which is preliminary data.</text>
</comment>
<reference evidence="1 2" key="1">
    <citation type="submission" date="2019-03" db="EMBL/GenBank/DDBJ databases">
        <title>Single cell metagenomics reveals metabolic interactions within the superorganism composed of flagellate Streblomastix strix and complex community of Bacteroidetes bacteria on its surface.</title>
        <authorList>
            <person name="Treitli S.C."/>
            <person name="Kolisko M."/>
            <person name="Husnik F."/>
            <person name="Keeling P."/>
            <person name="Hampl V."/>
        </authorList>
    </citation>
    <scope>NUCLEOTIDE SEQUENCE [LARGE SCALE GENOMIC DNA]</scope>
    <source>
        <strain evidence="1">ST1C</strain>
    </source>
</reference>
<evidence type="ECO:0000313" key="2">
    <source>
        <dbReference type="Proteomes" id="UP000324800"/>
    </source>
</evidence>
<organism evidence="1 2">
    <name type="scientific">Streblomastix strix</name>
    <dbReference type="NCBI Taxonomy" id="222440"/>
    <lineage>
        <taxon>Eukaryota</taxon>
        <taxon>Metamonada</taxon>
        <taxon>Preaxostyla</taxon>
        <taxon>Oxymonadida</taxon>
        <taxon>Streblomastigidae</taxon>
        <taxon>Streblomastix</taxon>
    </lineage>
</organism>
<name>A0A5J4TNX4_9EUKA</name>
<dbReference type="OrthoDB" id="10502031at2759"/>
<sequence>MKRQMEKQTVEKLILQNYGEDQTVTSYLIPYCIESIATNKSGIHSFCYEIRQADFLDQWLDQIFDEAKQIKKDNKYEYESIPQQFEVPVIGFNSVKSLFETGGGTMTKDRSPYEYINNNNYATELDKTESFLRETFENKLKNKSISEAKYQEYLVEAAKLTTRRDQARSYNIQDTRIMIKLIDNLIKMMFKQKIDMLAMFSTSQCANAIKNSSAYEDFKINGDYNIEDTDKLINITMPYWSTKVESYIEQDQKMNKDSSNYVTIGDQDYFKELFEKQRCNFCNCMFTWKNRPTLDRINNELGNSKYNVLPCCLDCNKYKGN</sequence>